<accession>A0A7N0UX05</accession>
<dbReference type="PROSITE" id="PS51649">
    <property type="entry name" value="NPH3"/>
    <property type="match status" value="1"/>
</dbReference>
<dbReference type="OMA" id="DCWFDDA"/>
<dbReference type="AlphaFoldDB" id="A0A7N0UX05"/>
<evidence type="ECO:0000256" key="1">
    <source>
        <dbReference type="ARBA" id="ARBA00022786"/>
    </source>
</evidence>
<organism evidence="5 6">
    <name type="scientific">Kalanchoe fedtschenkoi</name>
    <name type="common">Lavender scallops</name>
    <name type="synonym">South American air plant</name>
    <dbReference type="NCBI Taxonomy" id="63787"/>
    <lineage>
        <taxon>Eukaryota</taxon>
        <taxon>Viridiplantae</taxon>
        <taxon>Streptophyta</taxon>
        <taxon>Embryophyta</taxon>
        <taxon>Tracheophyta</taxon>
        <taxon>Spermatophyta</taxon>
        <taxon>Magnoliopsida</taxon>
        <taxon>eudicotyledons</taxon>
        <taxon>Gunneridae</taxon>
        <taxon>Pentapetalae</taxon>
        <taxon>Saxifragales</taxon>
        <taxon>Crassulaceae</taxon>
        <taxon>Kalanchoe</taxon>
    </lineage>
</organism>
<dbReference type="Proteomes" id="UP000594263">
    <property type="component" value="Unplaced"/>
</dbReference>
<dbReference type="UniPathway" id="UPA00143"/>
<dbReference type="PANTHER" id="PTHR32370">
    <property type="entry name" value="OS12G0117600 PROTEIN"/>
    <property type="match status" value="1"/>
</dbReference>
<evidence type="ECO:0000313" key="6">
    <source>
        <dbReference type="Proteomes" id="UP000594263"/>
    </source>
</evidence>
<protein>
    <recommendedName>
        <fullName evidence="4">NPH3 domain-containing protein</fullName>
    </recommendedName>
</protein>
<dbReference type="EnsemblPlants" id="Kaladp0092s0114.1.v1.1">
    <property type="protein sequence ID" value="Kaladp0092s0114.1.v1.1"/>
    <property type="gene ID" value="Kaladp0092s0114.v1.1"/>
</dbReference>
<name>A0A7N0UX05_KALFE</name>
<dbReference type="Gramene" id="Kaladp0092s0114.1.v1.1">
    <property type="protein sequence ID" value="Kaladp0092s0114.1.v1.1"/>
    <property type="gene ID" value="Kaladp0092s0114.v1.1"/>
</dbReference>
<reference evidence="5" key="1">
    <citation type="submission" date="2021-01" db="UniProtKB">
        <authorList>
            <consortium name="EnsemblPlants"/>
        </authorList>
    </citation>
    <scope>IDENTIFICATION</scope>
</reference>
<proteinExistence type="inferred from homology"/>
<keyword evidence="3" id="KW-0175">Coiled coil</keyword>
<evidence type="ECO:0000259" key="4">
    <source>
        <dbReference type="PROSITE" id="PS51649"/>
    </source>
</evidence>
<dbReference type="Pfam" id="PF03000">
    <property type="entry name" value="NPH3"/>
    <property type="match status" value="1"/>
</dbReference>
<evidence type="ECO:0000313" key="5">
    <source>
        <dbReference type="EnsemblPlants" id="Kaladp0092s0114.1.v1.1"/>
    </source>
</evidence>
<evidence type="ECO:0000256" key="2">
    <source>
        <dbReference type="PROSITE-ProRule" id="PRU00982"/>
    </source>
</evidence>
<dbReference type="InterPro" id="IPR043454">
    <property type="entry name" value="NPH3/RPT2-like"/>
</dbReference>
<keyword evidence="1" id="KW-0833">Ubl conjugation pathway</keyword>
<feature type="coiled-coil region" evidence="3">
    <location>
        <begin position="313"/>
        <end position="347"/>
    </location>
</feature>
<feature type="domain" description="NPH3" evidence="4">
    <location>
        <begin position="13"/>
        <end position="278"/>
    </location>
</feature>
<dbReference type="InterPro" id="IPR027356">
    <property type="entry name" value="NPH3_dom"/>
</dbReference>
<dbReference type="GO" id="GO:0016567">
    <property type="term" value="P:protein ubiquitination"/>
    <property type="evidence" value="ECO:0007669"/>
    <property type="project" value="UniProtKB-UniPathway"/>
</dbReference>
<keyword evidence="6" id="KW-1185">Reference proteome</keyword>
<evidence type="ECO:0000256" key="3">
    <source>
        <dbReference type="SAM" id="Coils"/>
    </source>
</evidence>
<comment type="similarity">
    <text evidence="2">Belongs to the NPH3 family.</text>
</comment>
<sequence>MPDPPSLQAAVMEPGPEDACIRDMDNFVQALTGFRSKGVQPELIGSIIAHYASKWLPDLSHSQNKSSETSATSSWMKKRFFIQTLVDFLPQEQATIPCNFLLKLLKAANMVGVEPAYRTQIEKRVALELDQATIKELMIPSFSHTCATLLDVDLVHRLARIFVELDESAKSGSALAKVAKLVDSYLAEAATDAKLTLTQFINLASVLPDHARSSHDGLYRAIDTYLKAHPGVAKQERRTLCNIIDSQKLSQEASFHAAQNERLPVRSVIQVLFSEQTKMSRQLEWSGSFSGTRSPMPVAVEPAARCHSKRVAMSPQQVEMKRLKEEVAKLQTQCNLLQEQVEKIMNEKKKGIFKWKKFSLIPSMKTMSEKAGDGGHRKGEVVLGRETPMVDVRTNLIRGRTPPRWRKSLS</sequence>